<comment type="catalytic activity">
    <reaction evidence="5">
        <text>xylitol + NADP(+) = D-xylose + NADPH + H(+)</text>
        <dbReference type="Rhea" id="RHEA:27445"/>
        <dbReference type="ChEBI" id="CHEBI:15378"/>
        <dbReference type="ChEBI" id="CHEBI:17151"/>
        <dbReference type="ChEBI" id="CHEBI:53455"/>
        <dbReference type="ChEBI" id="CHEBI:57783"/>
        <dbReference type="ChEBI" id="CHEBI:58349"/>
        <dbReference type="EC" id="1.1.1.307"/>
    </reaction>
</comment>
<dbReference type="CDD" id="cd19071">
    <property type="entry name" value="AKR_AKR1-5-like"/>
    <property type="match status" value="1"/>
</dbReference>
<keyword evidence="12" id="KW-1185">Reference proteome</keyword>
<comment type="catalytic activity">
    <reaction evidence="6">
        <text>xylitol + NAD(+) = D-xylose + NADH + H(+)</text>
        <dbReference type="Rhea" id="RHEA:27441"/>
        <dbReference type="ChEBI" id="CHEBI:15378"/>
        <dbReference type="ChEBI" id="CHEBI:17151"/>
        <dbReference type="ChEBI" id="CHEBI:53455"/>
        <dbReference type="ChEBI" id="CHEBI:57540"/>
        <dbReference type="ChEBI" id="CHEBI:57945"/>
        <dbReference type="EC" id="1.1.1.307"/>
    </reaction>
</comment>
<feature type="binding site" evidence="8">
    <location>
        <position position="124"/>
    </location>
    <ligand>
        <name>substrate</name>
    </ligand>
</feature>
<dbReference type="RefSeq" id="XP_022578922.1">
    <property type="nucleotide sequence ID" value="XM_022726024.1"/>
</dbReference>
<name>A0A1L9SB64_9EURO</name>
<dbReference type="GeneID" id="34612488"/>
<dbReference type="Pfam" id="PF00248">
    <property type="entry name" value="Aldo_ket_red"/>
    <property type="match status" value="1"/>
</dbReference>
<evidence type="ECO:0000256" key="8">
    <source>
        <dbReference type="PIRSR" id="PIRSR000097-2"/>
    </source>
</evidence>
<reference evidence="12" key="1">
    <citation type="journal article" date="2017" name="Genome Biol.">
        <title>Comparative genomics reveals high biological diversity and specific adaptations in the industrially and medically important fungal genus Aspergillus.</title>
        <authorList>
            <person name="de Vries R.P."/>
            <person name="Riley R."/>
            <person name="Wiebenga A."/>
            <person name="Aguilar-Osorio G."/>
            <person name="Amillis S."/>
            <person name="Uchima C.A."/>
            <person name="Anderluh G."/>
            <person name="Asadollahi M."/>
            <person name="Askin M."/>
            <person name="Barry K."/>
            <person name="Battaglia E."/>
            <person name="Bayram O."/>
            <person name="Benocci T."/>
            <person name="Braus-Stromeyer S.A."/>
            <person name="Caldana C."/>
            <person name="Canovas D."/>
            <person name="Cerqueira G.C."/>
            <person name="Chen F."/>
            <person name="Chen W."/>
            <person name="Choi C."/>
            <person name="Clum A."/>
            <person name="Dos Santos R.A."/>
            <person name="Damasio A.R."/>
            <person name="Diallinas G."/>
            <person name="Emri T."/>
            <person name="Fekete E."/>
            <person name="Flipphi M."/>
            <person name="Freyberg S."/>
            <person name="Gallo A."/>
            <person name="Gournas C."/>
            <person name="Habgood R."/>
            <person name="Hainaut M."/>
            <person name="Harispe M.L."/>
            <person name="Henrissat B."/>
            <person name="Hilden K.S."/>
            <person name="Hope R."/>
            <person name="Hossain A."/>
            <person name="Karabika E."/>
            <person name="Karaffa L."/>
            <person name="Karanyi Z."/>
            <person name="Krasevec N."/>
            <person name="Kuo A."/>
            <person name="Kusch H."/>
            <person name="LaButti K."/>
            <person name="Lagendijk E.L."/>
            <person name="Lapidus A."/>
            <person name="Levasseur A."/>
            <person name="Lindquist E."/>
            <person name="Lipzen A."/>
            <person name="Logrieco A.F."/>
            <person name="MacCabe A."/>
            <person name="Maekelae M.R."/>
            <person name="Malavazi I."/>
            <person name="Melin P."/>
            <person name="Meyer V."/>
            <person name="Mielnichuk N."/>
            <person name="Miskei M."/>
            <person name="Molnar A.P."/>
            <person name="Mule G."/>
            <person name="Ngan C.Y."/>
            <person name="Orejas M."/>
            <person name="Orosz E."/>
            <person name="Ouedraogo J.P."/>
            <person name="Overkamp K.M."/>
            <person name="Park H.-S."/>
            <person name="Perrone G."/>
            <person name="Piumi F."/>
            <person name="Punt P.J."/>
            <person name="Ram A.F."/>
            <person name="Ramon A."/>
            <person name="Rauscher S."/>
            <person name="Record E."/>
            <person name="Riano-Pachon D.M."/>
            <person name="Robert V."/>
            <person name="Roehrig J."/>
            <person name="Ruller R."/>
            <person name="Salamov A."/>
            <person name="Salih N.S."/>
            <person name="Samson R.A."/>
            <person name="Sandor E."/>
            <person name="Sanguinetti M."/>
            <person name="Schuetze T."/>
            <person name="Sepcic K."/>
            <person name="Shelest E."/>
            <person name="Sherlock G."/>
            <person name="Sophianopoulou V."/>
            <person name="Squina F.M."/>
            <person name="Sun H."/>
            <person name="Susca A."/>
            <person name="Todd R.B."/>
            <person name="Tsang A."/>
            <person name="Unkles S.E."/>
            <person name="van de Wiele N."/>
            <person name="van Rossen-Uffink D."/>
            <person name="Oliveira J.V."/>
            <person name="Vesth T.C."/>
            <person name="Visser J."/>
            <person name="Yu J.-H."/>
            <person name="Zhou M."/>
            <person name="Andersen M.R."/>
            <person name="Archer D.B."/>
            <person name="Baker S.E."/>
            <person name="Benoit I."/>
            <person name="Brakhage A.A."/>
            <person name="Braus G.H."/>
            <person name="Fischer R."/>
            <person name="Frisvad J.C."/>
            <person name="Goldman G.H."/>
            <person name="Houbraken J."/>
            <person name="Oakley B."/>
            <person name="Pocsi I."/>
            <person name="Scazzocchio C."/>
            <person name="Seiboth B."/>
            <person name="vanKuyk P.A."/>
            <person name="Wortman J."/>
            <person name="Dyer P.S."/>
            <person name="Grigoriev I.V."/>
        </authorList>
    </citation>
    <scope>NUCLEOTIDE SEQUENCE [LARGE SCALE GENOMIC DNA]</scope>
    <source>
        <strain evidence="12">CBS 506.65</strain>
    </source>
</reference>
<dbReference type="PROSITE" id="PS00062">
    <property type="entry name" value="ALDOKETO_REDUCTASE_2"/>
    <property type="match status" value="1"/>
</dbReference>
<keyword evidence="3" id="KW-0560">Oxidoreductase</keyword>
<evidence type="ECO:0000256" key="6">
    <source>
        <dbReference type="ARBA" id="ARBA00049485"/>
    </source>
</evidence>
<accession>A0A1L9SB64</accession>
<evidence type="ECO:0000256" key="1">
    <source>
        <dbReference type="ARBA" id="ARBA00007905"/>
    </source>
</evidence>
<dbReference type="STRING" id="1073090.A0A1L9SB64"/>
<dbReference type="PRINTS" id="PR00069">
    <property type="entry name" value="ALDKETRDTASE"/>
</dbReference>
<evidence type="ECO:0000313" key="12">
    <source>
        <dbReference type="Proteomes" id="UP000184188"/>
    </source>
</evidence>
<proteinExistence type="inferred from homology"/>
<evidence type="ECO:0000256" key="7">
    <source>
        <dbReference type="PIRSR" id="PIRSR000097-1"/>
    </source>
</evidence>
<dbReference type="Gene3D" id="3.20.20.100">
    <property type="entry name" value="NADP-dependent oxidoreductase domain"/>
    <property type="match status" value="1"/>
</dbReference>
<evidence type="ECO:0000256" key="9">
    <source>
        <dbReference type="PIRSR" id="PIRSR000097-3"/>
    </source>
</evidence>
<feature type="domain" description="NADP-dependent oxidoreductase" evidence="10">
    <location>
        <begin position="50"/>
        <end position="277"/>
    </location>
</feature>
<dbReference type="AlphaFoldDB" id="A0A1L9SB64"/>
<dbReference type="GO" id="GO:0016491">
    <property type="term" value="F:oxidoreductase activity"/>
    <property type="evidence" value="ECO:0007669"/>
    <property type="project" value="UniProtKB-KW"/>
</dbReference>
<protein>
    <recommendedName>
        <fullName evidence="2">D-xylose reductase [NAD(P)H]</fullName>
        <ecNumber evidence="2">1.1.1.307</ecNumber>
    </recommendedName>
</protein>
<feature type="site" description="Lowers pKa of active site Tyr" evidence="9">
    <location>
        <position position="91"/>
    </location>
</feature>
<evidence type="ECO:0000313" key="11">
    <source>
        <dbReference type="EMBL" id="OJJ44412.1"/>
    </source>
</evidence>
<dbReference type="InterPro" id="IPR036812">
    <property type="entry name" value="NAD(P)_OxRdtase_dom_sf"/>
</dbReference>
<dbReference type="PIRSF" id="PIRSF000097">
    <property type="entry name" value="AKR"/>
    <property type="match status" value="1"/>
</dbReference>
<dbReference type="PANTHER" id="PTHR43827:SF13">
    <property type="entry name" value="ALDO_KETO REDUCTASE FAMILY PROTEIN"/>
    <property type="match status" value="1"/>
</dbReference>
<comment type="similarity">
    <text evidence="1">Belongs to the aldo/keto reductase family.</text>
</comment>
<organism evidence="11 12">
    <name type="scientific">Penicilliopsis zonata CBS 506.65</name>
    <dbReference type="NCBI Taxonomy" id="1073090"/>
    <lineage>
        <taxon>Eukaryota</taxon>
        <taxon>Fungi</taxon>
        <taxon>Dikarya</taxon>
        <taxon>Ascomycota</taxon>
        <taxon>Pezizomycotina</taxon>
        <taxon>Eurotiomycetes</taxon>
        <taxon>Eurotiomycetidae</taxon>
        <taxon>Eurotiales</taxon>
        <taxon>Aspergillaceae</taxon>
        <taxon>Penicilliopsis</taxon>
    </lineage>
</organism>
<dbReference type="PROSITE" id="PS00063">
    <property type="entry name" value="ALDOKETO_REDUCTASE_3"/>
    <property type="match status" value="1"/>
</dbReference>
<dbReference type="PROSITE" id="PS00798">
    <property type="entry name" value="ALDOKETO_REDUCTASE_1"/>
    <property type="match status" value="1"/>
</dbReference>
<evidence type="ECO:0000256" key="2">
    <source>
        <dbReference type="ARBA" id="ARBA00012845"/>
    </source>
</evidence>
<sequence>MKSQLNVNSKYKLHSGYEMPVIGYGVSSPPPRHIDRNTFSPAAIAEGVTLEALGAGYRLVDSAVSYRNERACSFAIKRSGVPRSEVFFTTKIPPNLMGYEKTLQAVETSLKETEQEYFDLILLHAPFGGREARLGSWKALIECQKAGKIRSIGVSNFNIHHLTELEEHINSGIGGKIDVAQYELHPWLARLDIVEWLQKRGVVIQANSPLASGTKVNDLLLAPLAEKYCKTGAQILIRWSLQMGFVPLPKTVTSTRIKENANVFDFEISPEDMHTLETGEYVPSTWDPTVDKS</sequence>
<evidence type="ECO:0000256" key="3">
    <source>
        <dbReference type="ARBA" id="ARBA00023002"/>
    </source>
</evidence>
<dbReference type="FunFam" id="3.20.20.100:FF:000015">
    <property type="entry name" value="Oxidoreductase, aldo/keto reductase family"/>
    <property type="match status" value="1"/>
</dbReference>
<dbReference type="OrthoDB" id="416253at2759"/>
<dbReference type="EC" id="1.1.1.307" evidence="2"/>
<evidence type="ECO:0000259" key="10">
    <source>
        <dbReference type="Pfam" id="PF00248"/>
    </source>
</evidence>
<dbReference type="Proteomes" id="UP000184188">
    <property type="component" value="Unassembled WGS sequence"/>
</dbReference>
<dbReference type="EMBL" id="KV878348">
    <property type="protein sequence ID" value="OJJ44412.1"/>
    <property type="molecule type" value="Genomic_DNA"/>
</dbReference>
<dbReference type="PANTHER" id="PTHR43827">
    <property type="entry name" value="2,5-DIKETO-D-GLUCONIC ACID REDUCTASE"/>
    <property type="match status" value="1"/>
</dbReference>
<comment type="function">
    <text evidence="4">Catalyzes the initial reaction in the xylose utilization pathway by reducing D-xylose into xylitol. Xylose is a major component of hemicelluloses such as xylan. Most fungi utilize D-xylose via three enzymatic reactions, xylose reductase (XR), xylitol dehydrogenase (XDH), and xylulokinase, to form xylulose 5-phosphate, which enters pentose phosphate pathway.</text>
</comment>
<dbReference type="InterPro" id="IPR018170">
    <property type="entry name" value="Aldo/ket_reductase_CS"/>
</dbReference>
<evidence type="ECO:0000256" key="4">
    <source>
        <dbReference type="ARBA" id="ARBA00025065"/>
    </source>
</evidence>
<evidence type="ECO:0000256" key="5">
    <source>
        <dbReference type="ARBA" id="ARBA00047534"/>
    </source>
</evidence>
<feature type="active site" description="Proton donor" evidence="7">
    <location>
        <position position="66"/>
    </location>
</feature>
<gene>
    <name evidence="11" type="ORF">ASPZODRAFT_153849</name>
</gene>
<dbReference type="InterPro" id="IPR023210">
    <property type="entry name" value="NADP_OxRdtase_dom"/>
</dbReference>
<dbReference type="InterPro" id="IPR020471">
    <property type="entry name" value="AKR"/>
</dbReference>
<dbReference type="VEuPathDB" id="FungiDB:ASPZODRAFT_153849"/>
<dbReference type="SUPFAM" id="SSF51430">
    <property type="entry name" value="NAD(P)-linked oxidoreductase"/>
    <property type="match status" value="1"/>
</dbReference>